<dbReference type="SMART" id="SM00389">
    <property type="entry name" value="HOX"/>
    <property type="match status" value="1"/>
</dbReference>
<dbReference type="GO" id="GO:0043565">
    <property type="term" value="F:sequence-specific DNA binding"/>
    <property type="evidence" value="ECO:0007669"/>
    <property type="project" value="InterPro"/>
</dbReference>
<dbReference type="OrthoDB" id="2193793at2759"/>
<keyword evidence="7 8" id="KW-0539">Nucleus</keyword>
<dbReference type="AlphaFoldDB" id="A0A835RI97"/>
<reference evidence="13 14" key="1">
    <citation type="journal article" date="2020" name="Nat. Food">
        <title>A phased Vanilla planifolia genome enables genetic improvement of flavour and production.</title>
        <authorList>
            <person name="Hasing T."/>
            <person name="Tang H."/>
            <person name="Brym M."/>
            <person name="Khazi F."/>
            <person name="Huang T."/>
            <person name="Chambers A.H."/>
        </authorList>
    </citation>
    <scope>NUCLEOTIDE SEQUENCE [LARGE SCALE GENOMIC DNA]</scope>
    <source>
        <tissue evidence="13">Leaf</tissue>
    </source>
</reference>
<dbReference type="GO" id="GO:0000981">
    <property type="term" value="F:DNA-binding transcription factor activity, RNA polymerase II-specific"/>
    <property type="evidence" value="ECO:0007669"/>
    <property type="project" value="InterPro"/>
</dbReference>
<name>A0A835RI97_VANPL</name>
<evidence type="ECO:0000256" key="6">
    <source>
        <dbReference type="ARBA" id="ARBA00023163"/>
    </source>
</evidence>
<gene>
    <name evidence="13" type="ORF">HPP92_006034</name>
</gene>
<evidence type="ECO:0000256" key="10">
    <source>
        <dbReference type="SAM" id="Coils"/>
    </source>
</evidence>
<evidence type="ECO:0000256" key="11">
    <source>
        <dbReference type="SAM" id="MobiDB-lite"/>
    </source>
</evidence>
<keyword evidence="6" id="KW-0804">Transcription</keyword>
<feature type="coiled-coil region" evidence="10">
    <location>
        <begin position="168"/>
        <end position="195"/>
    </location>
</feature>
<feature type="compositionally biased region" description="Low complexity" evidence="11">
    <location>
        <begin position="54"/>
        <end position="72"/>
    </location>
</feature>
<evidence type="ECO:0000313" key="14">
    <source>
        <dbReference type="Proteomes" id="UP000636800"/>
    </source>
</evidence>
<evidence type="ECO:0000256" key="9">
    <source>
        <dbReference type="RuleBase" id="RU000682"/>
    </source>
</evidence>
<feature type="compositionally biased region" description="Basic and acidic residues" evidence="11">
    <location>
        <begin position="84"/>
        <end position="96"/>
    </location>
</feature>
<dbReference type="PROSITE" id="PS00027">
    <property type="entry name" value="HOMEOBOX_1"/>
    <property type="match status" value="1"/>
</dbReference>
<dbReference type="EMBL" id="JADCNL010000002">
    <property type="protein sequence ID" value="KAG0492636.1"/>
    <property type="molecule type" value="Genomic_DNA"/>
</dbReference>
<proteinExistence type="inferred from homology"/>
<dbReference type="InterPro" id="IPR050762">
    <property type="entry name" value="HD-ZIP_Homeobox_LZ_Class_II"/>
</dbReference>
<dbReference type="GO" id="GO:0005634">
    <property type="term" value="C:nucleus"/>
    <property type="evidence" value="ECO:0007669"/>
    <property type="project" value="UniProtKB-SubCell"/>
</dbReference>
<dbReference type="PANTHER" id="PTHR45714:SF34">
    <property type="entry name" value="HOMEOBOX-LEUCINE ZIPPER PROTEIN HAT9"/>
    <property type="match status" value="1"/>
</dbReference>
<evidence type="ECO:0000256" key="3">
    <source>
        <dbReference type="ARBA" id="ARBA00023015"/>
    </source>
</evidence>
<keyword evidence="14" id="KW-1185">Reference proteome</keyword>
<organism evidence="13 14">
    <name type="scientific">Vanilla planifolia</name>
    <name type="common">Vanilla</name>
    <dbReference type="NCBI Taxonomy" id="51239"/>
    <lineage>
        <taxon>Eukaryota</taxon>
        <taxon>Viridiplantae</taxon>
        <taxon>Streptophyta</taxon>
        <taxon>Embryophyta</taxon>
        <taxon>Tracheophyta</taxon>
        <taxon>Spermatophyta</taxon>
        <taxon>Magnoliopsida</taxon>
        <taxon>Liliopsida</taxon>
        <taxon>Asparagales</taxon>
        <taxon>Orchidaceae</taxon>
        <taxon>Vanilloideae</taxon>
        <taxon>Vanilleae</taxon>
        <taxon>Vanilla</taxon>
    </lineage>
</organism>
<dbReference type="Gene3D" id="1.10.10.60">
    <property type="entry name" value="Homeodomain-like"/>
    <property type="match status" value="1"/>
</dbReference>
<dbReference type="InterPro" id="IPR001356">
    <property type="entry name" value="HD"/>
</dbReference>
<comment type="subcellular location">
    <subcellularLocation>
        <location evidence="1 8 9">Nucleus</location>
    </subcellularLocation>
</comment>
<evidence type="ECO:0000256" key="2">
    <source>
        <dbReference type="ARBA" id="ARBA00006074"/>
    </source>
</evidence>
<dbReference type="InterPro" id="IPR009057">
    <property type="entry name" value="Homeodomain-like_sf"/>
</dbReference>
<dbReference type="Pfam" id="PF00046">
    <property type="entry name" value="Homeodomain"/>
    <property type="match status" value="1"/>
</dbReference>
<protein>
    <recommendedName>
        <fullName evidence="12">Homeobox domain-containing protein</fullName>
    </recommendedName>
</protein>
<keyword evidence="3" id="KW-0805">Transcription regulation</keyword>
<evidence type="ECO:0000313" key="13">
    <source>
        <dbReference type="EMBL" id="KAG0492636.1"/>
    </source>
</evidence>
<dbReference type="PANTHER" id="PTHR45714">
    <property type="entry name" value="HOMEOBOX-LEUCINE ZIPPER PROTEIN HAT14"/>
    <property type="match status" value="1"/>
</dbReference>
<accession>A0A835RI97</accession>
<evidence type="ECO:0000256" key="5">
    <source>
        <dbReference type="ARBA" id="ARBA00023155"/>
    </source>
</evidence>
<dbReference type="InterPro" id="IPR017970">
    <property type="entry name" value="Homeobox_CS"/>
</dbReference>
<dbReference type="FunFam" id="1.10.10.60:FF:000577">
    <property type="entry name" value="Homeobox-leucine zipper protein 18"/>
    <property type="match status" value="1"/>
</dbReference>
<feature type="DNA-binding region" description="Homeobox" evidence="8">
    <location>
        <begin position="104"/>
        <end position="163"/>
    </location>
</feature>
<evidence type="ECO:0000256" key="7">
    <source>
        <dbReference type="ARBA" id="ARBA00023242"/>
    </source>
</evidence>
<feature type="domain" description="Homeobox" evidence="12">
    <location>
        <begin position="102"/>
        <end position="162"/>
    </location>
</feature>
<sequence>MENCCDTGLSLGLGIGGRPTTLRCPPSLTLTLSDELHGSSTTTAAAVRKKVHNPAARPARLSSPPSAVSSFSTTNANPGGGGRPEADSERAPSRASDEDDDAVAARKKLRLTKEQSALLEDRFKEHSTLNPKQKQSLAKQLNLRPRQVEVWFQNRRARTKLKQTEMDCEYLKKCCDALTEENRRLQRELHDLRALKFTTSASQPLPLFMQLPAPALTLCPSCERISGDGAGFVRGSKPQPPPPPPPPSAPHFFNPFAHSAAC</sequence>
<comment type="similarity">
    <text evidence="2">Belongs to the HD-ZIP homeobox family. Class II subfamily.</text>
</comment>
<keyword evidence="4 8" id="KW-0238">DNA-binding</keyword>
<dbReference type="PROSITE" id="PS50071">
    <property type="entry name" value="HOMEOBOX_2"/>
    <property type="match status" value="1"/>
</dbReference>
<dbReference type="SMART" id="SM00340">
    <property type="entry name" value="HALZ"/>
    <property type="match status" value="1"/>
</dbReference>
<feature type="region of interest" description="Disordered" evidence="11">
    <location>
        <begin position="229"/>
        <end position="262"/>
    </location>
</feature>
<evidence type="ECO:0000256" key="1">
    <source>
        <dbReference type="ARBA" id="ARBA00004123"/>
    </source>
</evidence>
<evidence type="ECO:0000256" key="8">
    <source>
        <dbReference type="PROSITE-ProRule" id="PRU00108"/>
    </source>
</evidence>
<keyword evidence="5 8" id="KW-0371">Homeobox</keyword>
<evidence type="ECO:0000256" key="4">
    <source>
        <dbReference type="ARBA" id="ARBA00023125"/>
    </source>
</evidence>
<dbReference type="Proteomes" id="UP000636800">
    <property type="component" value="Chromosome 2"/>
</dbReference>
<dbReference type="CDD" id="cd00086">
    <property type="entry name" value="homeodomain"/>
    <property type="match status" value="1"/>
</dbReference>
<keyword evidence="10" id="KW-0175">Coiled coil</keyword>
<comment type="caution">
    <text evidence="13">The sequence shown here is derived from an EMBL/GenBank/DDBJ whole genome shotgun (WGS) entry which is preliminary data.</text>
</comment>
<dbReference type="InterPro" id="IPR003106">
    <property type="entry name" value="Leu_zip_homeo"/>
</dbReference>
<dbReference type="SUPFAM" id="SSF46689">
    <property type="entry name" value="Homeodomain-like"/>
    <property type="match status" value="1"/>
</dbReference>
<feature type="compositionally biased region" description="Pro residues" evidence="11">
    <location>
        <begin position="238"/>
        <end position="249"/>
    </location>
</feature>
<feature type="region of interest" description="Disordered" evidence="11">
    <location>
        <begin position="49"/>
        <end position="103"/>
    </location>
</feature>
<dbReference type="Pfam" id="PF02183">
    <property type="entry name" value="HALZ"/>
    <property type="match status" value="1"/>
</dbReference>
<evidence type="ECO:0000259" key="12">
    <source>
        <dbReference type="PROSITE" id="PS50071"/>
    </source>
</evidence>